<protein>
    <recommendedName>
        <fullName evidence="19">Receptor-like serine/threonine-protein kinase</fullName>
        <ecNumber evidence="19">2.7.11.1</ecNumber>
    </recommendedName>
</protein>
<dbReference type="PROSITE" id="PS50927">
    <property type="entry name" value="BULB_LECTIN"/>
    <property type="match status" value="1"/>
</dbReference>
<comment type="catalytic activity">
    <reaction evidence="18 19">
        <text>L-seryl-[protein] + ATP = O-phospho-L-seryl-[protein] + ADP + H(+)</text>
        <dbReference type="Rhea" id="RHEA:17989"/>
        <dbReference type="Rhea" id="RHEA-COMP:9863"/>
        <dbReference type="Rhea" id="RHEA-COMP:11604"/>
        <dbReference type="ChEBI" id="CHEBI:15378"/>
        <dbReference type="ChEBI" id="CHEBI:29999"/>
        <dbReference type="ChEBI" id="CHEBI:30616"/>
        <dbReference type="ChEBI" id="CHEBI:83421"/>
        <dbReference type="ChEBI" id="CHEBI:456216"/>
        <dbReference type="EC" id="2.7.11.1"/>
    </reaction>
</comment>
<comment type="catalytic activity">
    <reaction evidence="17 19">
        <text>L-threonyl-[protein] + ATP = O-phospho-L-threonyl-[protein] + ADP + H(+)</text>
        <dbReference type="Rhea" id="RHEA:46608"/>
        <dbReference type="Rhea" id="RHEA-COMP:11060"/>
        <dbReference type="Rhea" id="RHEA-COMP:11605"/>
        <dbReference type="ChEBI" id="CHEBI:15378"/>
        <dbReference type="ChEBI" id="CHEBI:30013"/>
        <dbReference type="ChEBI" id="CHEBI:30616"/>
        <dbReference type="ChEBI" id="CHEBI:61977"/>
        <dbReference type="ChEBI" id="CHEBI:456216"/>
        <dbReference type="EC" id="2.7.11.1"/>
    </reaction>
</comment>
<evidence type="ECO:0000256" key="3">
    <source>
        <dbReference type="ARBA" id="ARBA00022536"/>
    </source>
</evidence>
<keyword evidence="11 19" id="KW-0067">ATP-binding</keyword>
<evidence type="ECO:0000256" key="11">
    <source>
        <dbReference type="ARBA" id="ARBA00022840"/>
    </source>
</evidence>
<evidence type="ECO:0000256" key="1">
    <source>
        <dbReference type="ARBA" id="ARBA00004479"/>
    </source>
</evidence>
<keyword evidence="12 21" id="KW-1133">Transmembrane helix</keyword>
<comment type="subcellular location">
    <subcellularLocation>
        <location evidence="1">Membrane</location>
        <topology evidence="1">Single-pass type I membrane protein</topology>
    </subcellularLocation>
</comment>
<evidence type="ECO:0000256" key="8">
    <source>
        <dbReference type="ARBA" id="ARBA00022734"/>
    </source>
</evidence>
<keyword evidence="2 19" id="KW-0723">Serine/threonine-protein kinase</keyword>
<evidence type="ECO:0000256" key="19">
    <source>
        <dbReference type="PIRNR" id="PIRNR000641"/>
    </source>
</evidence>
<evidence type="ECO:0000256" key="4">
    <source>
        <dbReference type="ARBA" id="ARBA00022553"/>
    </source>
</evidence>
<dbReference type="GO" id="GO:0030246">
    <property type="term" value="F:carbohydrate binding"/>
    <property type="evidence" value="ECO:0007669"/>
    <property type="project" value="UniProtKB-KW"/>
</dbReference>
<comment type="caution">
    <text evidence="24">The sequence shown here is derived from an EMBL/GenBank/DDBJ whole genome shotgun (WGS) entry which is preliminary data.</text>
</comment>
<dbReference type="GO" id="GO:0005524">
    <property type="term" value="F:ATP binding"/>
    <property type="evidence" value="ECO:0007669"/>
    <property type="project" value="UniProtKB-UniRule"/>
</dbReference>
<dbReference type="InterPro" id="IPR011009">
    <property type="entry name" value="Kinase-like_dom_sf"/>
</dbReference>
<comment type="similarity">
    <text evidence="19">Belongs to the protein kinase superfamily. Ser/Thr protein kinase family.</text>
</comment>
<dbReference type="PANTHER" id="PTHR47976">
    <property type="entry name" value="G-TYPE LECTIN S-RECEPTOR-LIKE SERINE/THREONINE-PROTEIN KINASE SD2-5"/>
    <property type="match status" value="1"/>
</dbReference>
<dbReference type="InterPro" id="IPR051343">
    <property type="entry name" value="G-type_lectin_kinases/EP1-like"/>
</dbReference>
<evidence type="ECO:0000256" key="14">
    <source>
        <dbReference type="ARBA" id="ARBA00023157"/>
    </source>
</evidence>
<keyword evidence="5 19" id="KW-0808">Transferase</keyword>
<keyword evidence="3" id="KW-0245">EGF-like domain</keyword>
<keyword evidence="14" id="KW-1015">Disulfide bond</keyword>
<dbReference type="Proteomes" id="UP000187406">
    <property type="component" value="Unassembled WGS sequence"/>
</dbReference>
<dbReference type="Pfam" id="PF00069">
    <property type="entry name" value="Pkinase"/>
    <property type="match status" value="1"/>
</dbReference>
<evidence type="ECO:0000256" key="17">
    <source>
        <dbReference type="ARBA" id="ARBA00047899"/>
    </source>
</evidence>
<evidence type="ECO:0000256" key="21">
    <source>
        <dbReference type="SAM" id="Phobius"/>
    </source>
</evidence>
<feature type="binding site" evidence="20">
    <location>
        <position position="543"/>
    </location>
    <ligand>
        <name>ATP</name>
        <dbReference type="ChEBI" id="CHEBI:30616"/>
    </ligand>
</feature>
<dbReference type="STRING" id="3775.A0A1Q3C1Y2"/>
<evidence type="ECO:0000256" key="6">
    <source>
        <dbReference type="ARBA" id="ARBA00022692"/>
    </source>
</evidence>
<sequence>MYSWTLILVIIEFNVSVFTSSFYCLKPFFFLAMNKICSFLFPLVWTHFLSLVNSQSYDSPVANRPSTWGNINPANFVDGSTMNIFLLRATNHSIGYACGLYCKANCDTSNYIFGIFIMPTFCDSYKTCIGQGVPHVVWSANRNNPVGNYGYMQLTATGRLVLRDADGTIAWSADTGGKFVAGINLTEMGNLVLFDDNKSTVWNSFDYPTDSLVPGQKLVAGQKLTAFASQTDETPQGLLSLSLTNQGLFASIDSDPPQTYFSFPISGTKMSNESSYVRFLNGSLALFILSAEPSQPDGVIRIPAAVLAQYITLEPDGHLRVHEYSGDEWTEVADIFSGYLGECDYPLVCGNYGICSTSVQCSCPASTSDGASYFKPIKDTQPDLGCSTITPLSCEASQSHSFLELKNVTYFAFDSDLNNTDSESCKQVTTNYSSTSVYIKVQNVHTAVTNGKENSKVKLILGSTIGVFAGLLSIVGVLLLFVRRSKNAGDAEEVLDQVPGMPTRFSYEHLKVITQNFSKVLGEGGFGTVFEGTLFDGTKVAVKRLDGFGQIKKSFLAEVDTIGSIHHVNLVRLIGFCSATSHRLLVYEYMCNGSLDRWIFHKSYESVLSWQQRKKIILDIAKGLTYLHEDCRQKIVHLDIKPQNVLLDEDFNAKVADFGLSKLIQRDQSHFEATIRGTPGYMAPEWLSSVITEKVDVYSFGVVILEMLCGRKNLDRSQPVEEMHLLNLFEQKTKEGRLPDLVDRNSEDMQLHGAEVVNMMRVAAWCLQGEFAKRPSMSVVVKVLEGVMDVEHNLDYMFIGSLFARTTETVGCQESDKDSETALLPSILSGPR</sequence>
<evidence type="ECO:0000259" key="22">
    <source>
        <dbReference type="PROSITE" id="PS50011"/>
    </source>
</evidence>
<feature type="domain" description="Protein kinase" evidence="22">
    <location>
        <begin position="515"/>
        <end position="799"/>
    </location>
</feature>
<gene>
    <name evidence="24" type="ORF">CFOL_v3_17750</name>
</gene>
<dbReference type="Gene3D" id="1.10.510.10">
    <property type="entry name" value="Transferase(Phosphotransferase) domain 1"/>
    <property type="match status" value="1"/>
</dbReference>
<evidence type="ECO:0000313" key="24">
    <source>
        <dbReference type="EMBL" id="GAV74270.1"/>
    </source>
</evidence>
<dbReference type="PROSITE" id="PS00108">
    <property type="entry name" value="PROTEIN_KINASE_ST"/>
    <property type="match status" value="1"/>
</dbReference>
<keyword evidence="15" id="KW-0675">Receptor</keyword>
<dbReference type="FunFam" id="2.90.10.30:FF:000003">
    <property type="entry name" value="Os04g0303100 protein"/>
    <property type="match status" value="1"/>
</dbReference>
<dbReference type="SUPFAM" id="SSF56112">
    <property type="entry name" value="Protein kinase-like (PK-like)"/>
    <property type="match status" value="1"/>
</dbReference>
<dbReference type="InterPro" id="IPR000719">
    <property type="entry name" value="Prot_kinase_dom"/>
</dbReference>
<dbReference type="GO" id="GO:0004674">
    <property type="term" value="F:protein serine/threonine kinase activity"/>
    <property type="evidence" value="ECO:0007669"/>
    <property type="project" value="UniProtKB-KW"/>
</dbReference>
<reference evidence="25" key="1">
    <citation type="submission" date="2016-04" db="EMBL/GenBank/DDBJ databases">
        <title>Cephalotus genome sequencing.</title>
        <authorList>
            <person name="Fukushima K."/>
            <person name="Hasebe M."/>
            <person name="Fang X."/>
        </authorList>
    </citation>
    <scope>NUCLEOTIDE SEQUENCE [LARGE SCALE GENOMIC DNA]</scope>
    <source>
        <strain evidence="25">cv. St1</strain>
    </source>
</reference>
<dbReference type="SUPFAM" id="SSF51110">
    <property type="entry name" value="alpha-D-mannose-specific plant lectins"/>
    <property type="match status" value="1"/>
</dbReference>
<feature type="domain" description="Bulb-type lectin" evidence="23">
    <location>
        <begin position="62"/>
        <end position="206"/>
    </location>
</feature>
<feature type="transmembrane region" description="Helical" evidence="21">
    <location>
        <begin position="459"/>
        <end position="482"/>
    </location>
</feature>
<dbReference type="InterPro" id="IPR001480">
    <property type="entry name" value="Bulb-type_lectin_dom"/>
</dbReference>
<evidence type="ECO:0000256" key="12">
    <source>
        <dbReference type="ARBA" id="ARBA00022989"/>
    </source>
</evidence>
<name>A0A1Q3C1Y2_CEPFO</name>
<keyword evidence="16" id="KW-0325">Glycoprotein</keyword>
<dbReference type="InterPro" id="IPR017441">
    <property type="entry name" value="Protein_kinase_ATP_BS"/>
</dbReference>
<dbReference type="InterPro" id="IPR024171">
    <property type="entry name" value="SRK-like_kinase"/>
</dbReference>
<evidence type="ECO:0000256" key="2">
    <source>
        <dbReference type="ARBA" id="ARBA00022527"/>
    </source>
</evidence>
<keyword evidence="10 19" id="KW-0418">Kinase</keyword>
<dbReference type="PIRSF" id="PIRSF000641">
    <property type="entry name" value="SRK"/>
    <property type="match status" value="1"/>
</dbReference>
<dbReference type="Pfam" id="PF01453">
    <property type="entry name" value="B_lectin"/>
    <property type="match status" value="1"/>
</dbReference>
<evidence type="ECO:0000256" key="5">
    <source>
        <dbReference type="ARBA" id="ARBA00022679"/>
    </source>
</evidence>
<evidence type="ECO:0000256" key="20">
    <source>
        <dbReference type="PROSITE-ProRule" id="PRU10141"/>
    </source>
</evidence>
<organism evidence="24 25">
    <name type="scientific">Cephalotus follicularis</name>
    <name type="common">Albany pitcher plant</name>
    <dbReference type="NCBI Taxonomy" id="3775"/>
    <lineage>
        <taxon>Eukaryota</taxon>
        <taxon>Viridiplantae</taxon>
        <taxon>Streptophyta</taxon>
        <taxon>Embryophyta</taxon>
        <taxon>Tracheophyta</taxon>
        <taxon>Spermatophyta</taxon>
        <taxon>Magnoliopsida</taxon>
        <taxon>eudicotyledons</taxon>
        <taxon>Gunneridae</taxon>
        <taxon>Pentapetalae</taxon>
        <taxon>rosids</taxon>
        <taxon>fabids</taxon>
        <taxon>Oxalidales</taxon>
        <taxon>Cephalotaceae</taxon>
        <taxon>Cephalotus</taxon>
    </lineage>
</organism>
<keyword evidence="9 19" id="KW-0547">Nucleotide-binding</keyword>
<dbReference type="GO" id="GO:0106310">
    <property type="term" value="F:protein serine kinase activity"/>
    <property type="evidence" value="ECO:0007669"/>
    <property type="project" value="RHEA"/>
</dbReference>
<dbReference type="CDD" id="cd00028">
    <property type="entry name" value="B_lectin"/>
    <property type="match status" value="1"/>
</dbReference>
<keyword evidence="25" id="KW-1185">Reference proteome</keyword>
<dbReference type="AlphaFoldDB" id="A0A1Q3C1Y2"/>
<dbReference type="CDD" id="cd14066">
    <property type="entry name" value="STKc_IRAK"/>
    <property type="match status" value="1"/>
</dbReference>
<dbReference type="PANTHER" id="PTHR47976:SF30">
    <property type="entry name" value="RECEPTOR-LIKE SERINE_THREONINE-PROTEIN KINASE"/>
    <property type="match status" value="1"/>
</dbReference>
<dbReference type="InParanoid" id="A0A1Q3C1Y2"/>
<dbReference type="EC" id="2.7.11.1" evidence="19"/>
<dbReference type="InterPro" id="IPR036426">
    <property type="entry name" value="Bulb-type_lectin_dom_sf"/>
</dbReference>
<keyword evidence="7" id="KW-0732">Signal</keyword>
<dbReference type="FunFam" id="1.10.510.10:FF:000248">
    <property type="entry name" value="S-receptor-like kinase 5"/>
    <property type="match status" value="1"/>
</dbReference>
<keyword evidence="6 21" id="KW-0812">Transmembrane</keyword>
<dbReference type="PROSITE" id="PS50011">
    <property type="entry name" value="PROTEIN_KINASE_DOM"/>
    <property type="match status" value="1"/>
</dbReference>
<accession>A0A1Q3C1Y2</accession>
<dbReference type="PROSITE" id="PS00107">
    <property type="entry name" value="PROTEIN_KINASE_ATP"/>
    <property type="match status" value="1"/>
</dbReference>
<dbReference type="FunFam" id="3.30.200.20:FF:000178">
    <property type="entry name" value="serine/threonine-protein kinase PBS1-like"/>
    <property type="match status" value="1"/>
</dbReference>
<evidence type="ECO:0000256" key="9">
    <source>
        <dbReference type="ARBA" id="ARBA00022741"/>
    </source>
</evidence>
<dbReference type="Gene3D" id="3.30.200.20">
    <property type="entry name" value="Phosphorylase Kinase, domain 1"/>
    <property type="match status" value="1"/>
</dbReference>
<dbReference type="Gene3D" id="2.90.10.30">
    <property type="match status" value="1"/>
</dbReference>
<proteinExistence type="inferred from homology"/>
<evidence type="ECO:0000259" key="23">
    <source>
        <dbReference type="PROSITE" id="PS50927"/>
    </source>
</evidence>
<evidence type="ECO:0000256" key="10">
    <source>
        <dbReference type="ARBA" id="ARBA00022777"/>
    </source>
</evidence>
<evidence type="ECO:0000313" key="25">
    <source>
        <dbReference type="Proteomes" id="UP000187406"/>
    </source>
</evidence>
<dbReference type="GO" id="GO:0016020">
    <property type="term" value="C:membrane"/>
    <property type="evidence" value="ECO:0007669"/>
    <property type="project" value="UniProtKB-SubCell"/>
</dbReference>
<evidence type="ECO:0000256" key="16">
    <source>
        <dbReference type="ARBA" id="ARBA00023180"/>
    </source>
</evidence>
<evidence type="ECO:0000256" key="18">
    <source>
        <dbReference type="ARBA" id="ARBA00048679"/>
    </source>
</evidence>
<dbReference type="SMART" id="SM00108">
    <property type="entry name" value="B_lectin"/>
    <property type="match status" value="1"/>
</dbReference>
<evidence type="ECO:0000256" key="7">
    <source>
        <dbReference type="ARBA" id="ARBA00022729"/>
    </source>
</evidence>
<evidence type="ECO:0000256" key="13">
    <source>
        <dbReference type="ARBA" id="ARBA00023136"/>
    </source>
</evidence>
<dbReference type="EMBL" id="BDDD01001212">
    <property type="protein sequence ID" value="GAV74270.1"/>
    <property type="molecule type" value="Genomic_DNA"/>
</dbReference>
<keyword evidence="13 21" id="KW-0472">Membrane</keyword>
<dbReference type="InterPro" id="IPR008271">
    <property type="entry name" value="Ser/Thr_kinase_AS"/>
</dbReference>
<dbReference type="OrthoDB" id="4062651at2759"/>
<feature type="transmembrane region" description="Helical" evidence="21">
    <location>
        <begin position="6"/>
        <end position="25"/>
    </location>
</feature>
<keyword evidence="4" id="KW-0597">Phosphoprotein</keyword>
<keyword evidence="8" id="KW-0430">Lectin</keyword>
<dbReference type="SMART" id="SM00220">
    <property type="entry name" value="S_TKc"/>
    <property type="match status" value="1"/>
</dbReference>
<evidence type="ECO:0000256" key="15">
    <source>
        <dbReference type="ARBA" id="ARBA00023170"/>
    </source>
</evidence>